<evidence type="ECO:0000313" key="1">
    <source>
        <dbReference type="EMBL" id="GAA5148751.1"/>
    </source>
</evidence>
<accession>A0ABP9PRV4</accession>
<keyword evidence="2" id="KW-1185">Reference proteome</keyword>
<organism evidence="1 2">
    <name type="scientific">Pseudonocardia eucalypti</name>
    <dbReference type="NCBI Taxonomy" id="648755"/>
    <lineage>
        <taxon>Bacteria</taxon>
        <taxon>Bacillati</taxon>
        <taxon>Actinomycetota</taxon>
        <taxon>Actinomycetes</taxon>
        <taxon>Pseudonocardiales</taxon>
        <taxon>Pseudonocardiaceae</taxon>
        <taxon>Pseudonocardia</taxon>
    </lineage>
</organism>
<dbReference type="Proteomes" id="UP001428817">
    <property type="component" value="Unassembled WGS sequence"/>
</dbReference>
<name>A0ABP9PRV4_9PSEU</name>
<gene>
    <name evidence="1" type="ORF">GCM10023321_11530</name>
</gene>
<protein>
    <submittedName>
        <fullName evidence="1">Uncharacterized protein</fullName>
    </submittedName>
</protein>
<comment type="caution">
    <text evidence="1">The sequence shown here is derived from an EMBL/GenBank/DDBJ whole genome shotgun (WGS) entry which is preliminary data.</text>
</comment>
<evidence type="ECO:0000313" key="2">
    <source>
        <dbReference type="Proteomes" id="UP001428817"/>
    </source>
</evidence>
<reference evidence="2" key="1">
    <citation type="journal article" date="2019" name="Int. J. Syst. Evol. Microbiol.">
        <title>The Global Catalogue of Microorganisms (GCM) 10K type strain sequencing project: providing services to taxonomists for standard genome sequencing and annotation.</title>
        <authorList>
            <consortium name="The Broad Institute Genomics Platform"/>
            <consortium name="The Broad Institute Genome Sequencing Center for Infectious Disease"/>
            <person name="Wu L."/>
            <person name="Ma J."/>
        </authorList>
    </citation>
    <scope>NUCLEOTIDE SEQUENCE [LARGE SCALE GENOMIC DNA]</scope>
    <source>
        <strain evidence="2">JCM 18303</strain>
    </source>
</reference>
<sequence length="68" mass="7497">MAHRPLNVQKTPNEDTRHARAQAVHEHNLAIQNDKAAQVIASHASGIDDCIELLAMLGLDAHAAKRRR</sequence>
<dbReference type="EMBL" id="BAABJP010000004">
    <property type="protein sequence ID" value="GAA5148751.1"/>
    <property type="molecule type" value="Genomic_DNA"/>
</dbReference>
<proteinExistence type="predicted"/>